<dbReference type="InterPro" id="IPR021133">
    <property type="entry name" value="HEAT_type_2"/>
</dbReference>
<feature type="region of interest" description="Disordered" evidence="3">
    <location>
        <begin position="1"/>
        <end position="23"/>
    </location>
</feature>
<dbReference type="AlphaFoldDB" id="A0A7J6NNS9"/>
<dbReference type="PANTHER" id="PTHR10648">
    <property type="entry name" value="SERINE/THREONINE-PROTEIN PHOSPHATASE PP2A 65 KDA REGULATORY SUBUNIT"/>
    <property type="match status" value="1"/>
</dbReference>
<proteinExistence type="predicted"/>
<feature type="repeat" description="HEAT" evidence="2">
    <location>
        <begin position="260"/>
        <end position="298"/>
    </location>
</feature>
<evidence type="ECO:0000256" key="2">
    <source>
        <dbReference type="PROSITE-ProRule" id="PRU00103"/>
    </source>
</evidence>
<evidence type="ECO:0000256" key="1">
    <source>
        <dbReference type="ARBA" id="ARBA00022737"/>
    </source>
</evidence>
<feature type="compositionally biased region" description="Polar residues" evidence="3">
    <location>
        <begin position="419"/>
        <end position="430"/>
    </location>
</feature>
<name>A0A7J6NNS9_PEROL</name>
<dbReference type="SUPFAM" id="SSF48371">
    <property type="entry name" value="ARM repeat"/>
    <property type="match status" value="1"/>
</dbReference>
<reference evidence="4 5" key="1">
    <citation type="submission" date="2020-04" db="EMBL/GenBank/DDBJ databases">
        <title>Perkinsus olseni comparative genomics.</title>
        <authorList>
            <person name="Bogema D.R."/>
        </authorList>
    </citation>
    <scope>NUCLEOTIDE SEQUENCE [LARGE SCALE GENOMIC DNA]</scope>
    <source>
        <strain evidence="4">00978-12</strain>
    </source>
</reference>
<dbReference type="OrthoDB" id="340346at2759"/>
<dbReference type="Pfam" id="PF02985">
    <property type="entry name" value="HEAT"/>
    <property type="match status" value="1"/>
</dbReference>
<dbReference type="PANTHER" id="PTHR10648:SF1">
    <property type="entry name" value="SERINE_THREONINE-PROTEIN PHOSPHATASE 4 REGULATORY SUBUNIT 1"/>
    <property type="match status" value="1"/>
</dbReference>
<dbReference type="GO" id="GO:0005737">
    <property type="term" value="C:cytoplasm"/>
    <property type="evidence" value="ECO:0007669"/>
    <property type="project" value="TreeGrafter"/>
</dbReference>
<accession>A0A7J6NNS9</accession>
<dbReference type="GO" id="GO:0019888">
    <property type="term" value="F:protein phosphatase regulator activity"/>
    <property type="evidence" value="ECO:0007669"/>
    <property type="project" value="TreeGrafter"/>
</dbReference>
<dbReference type="InterPro" id="IPR016024">
    <property type="entry name" value="ARM-type_fold"/>
</dbReference>
<protein>
    <submittedName>
        <fullName evidence="4">Uncharacterized protein</fullName>
    </submittedName>
</protein>
<sequence length="982" mass="104938">MQYLLGRRQGSTDSVVSAGSAGGPTESTVFVATVHPGLEYISNLSPLNRTLLLLHPPGKSGSLSVDEDGGQQRGATIDAATVSRACAPHIRVAAIKQLPETCYSVGYEEAAEYIVPLVLQRLPGDPDPSIRQALLDTLGELAAFLILSDPEEGYHTLVDKLFPLVTKMLVNDKSSEVRSRAATAMATLAVHMRARDHGETVLTTLLRLSQMPADPTASGALGEDETDSSGQFNGTAATAAVQLMGQLSPTLGPDICSQYIVAQLNSLTEERSPKVRRSVAGAMAEVAAIIGPTLTLSKFYPFYLQLTHDPHWAVRKSAVDSLHLFLMELLRSNRDCGASSSSSSSGPLDSAVSELLSAMSAALVTDTSWWVRKAAMLKVGYVIASCSPLLSHPSVLNAVDPLLVQFSDLIVSHASNLSQLSSRDPSTSVKGASSEGGSLGGAELSREVLYHAAFTFVGVARGVSSGAPIDFATLWPQRLQKPFLALLHCSESRVRRPLIASLHILVASEQCQEVFEDCALAVIQILASPQSLAEERILVLRDAVEGVFQRLGPKSALRGRMLRILTTLASSPSTATPRSRSASLSSLSSRGDGKNITVTDTTGWREKQELARVAGNSICGLTPEDDATKDSPASEPPISSLVALWLTLLGASTPTICLAAARSAPQLFRCRYVGREVKRRVVAYLVKKYACSEYSSRRRVLVEVAKQVLLAVCRGPDREGGDLQPEGRYFLTLLALLGLDDCVHIRQSVASTLSLLSPLPADLPESITSLVETLRQDDDAEVKRTADRIIIASDGLPGKGLVRLDWSADTGYEYLPSPATGDYDKNWRSSSCSSSVSGFDGGTGSSDGASHALLEEVDEELSEALATLEKAAAVVGEYFILGILLGGENHTVRCDTPRSVPGQAASANAARSFYIGGEDTEEEGVPDDDTLAEDFTLDDCRELNDNVVRSMWWIHKFRDVLHASWSGASTPTGPHGYSKARV</sequence>
<dbReference type="InterPro" id="IPR000357">
    <property type="entry name" value="HEAT"/>
</dbReference>
<evidence type="ECO:0000313" key="5">
    <source>
        <dbReference type="Proteomes" id="UP000541610"/>
    </source>
</evidence>
<dbReference type="EMBL" id="JABANP010000260">
    <property type="protein sequence ID" value="KAF4685514.1"/>
    <property type="molecule type" value="Genomic_DNA"/>
</dbReference>
<feature type="region of interest" description="Disordered" evidence="3">
    <location>
        <begin position="571"/>
        <end position="599"/>
    </location>
</feature>
<feature type="compositionally biased region" description="Low complexity" evidence="3">
    <location>
        <begin position="571"/>
        <end position="590"/>
    </location>
</feature>
<evidence type="ECO:0000313" key="4">
    <source>
        <dbReference type="EMBL" id="KAF4685514.1"/>
    </source>
</evidence>
<dbReference type="Proteomes" id="UP000541610">
    <property type="component" value="Unassembled WGS sequence"/>
</dbReference>
<feature type="region of interest" description="Disordered" evidence="3">
    <location>
        <begin position="419"/>
        <end position="438"/>
    </location>
</feature>
<comment type="caution">
    <text evidence="4">The sequence shown here is derived from an EMBL/GenBank/DDBJ whole genome shotgun (WGS) entry which is preliminary data.</text>
</comment>
<feature type="repeat" description="HEAT" evidence="2">
    <location>
        <begin position="114"/>
        <end position="152"/>
    </location>
</feature>
<organism evidence="4 5">
    <name type="scientific">Perkinsus olseni</name>
    <name type="common">Perkinsus atlanticus</name>
    <dbReference type="NCBI Taxonomy" id="32597"/>
    <lineage>
        <taxon>Eukaryota</taxon>
        <taxon>Sar</taxon>
        <taxon>Alveolata</taxon>
        <taxon>Perkinsozoa</taxon>
        <taxon>Perkinsea</taxon>
        <taxon>Perkinsida</taxon>
        <taxon>Perkinsidae</taxon>
        <taxon>Perkinsus</taxon>
    </lineage>
</organism>
<keyword evidence="1" id="KW-0677">Repeat</keyword>
<dbReference type="PROSITE" id="PS50077">
    <property type="entry name" value="HEAT_REPEAT"/>
    <property type="match status" value="2"/>
</dbReference>
<dbReference type="InterPro" id="IPR011989">
    <property type="entry name" value="ARM-like"/>
</dbReference>
<gene>
    <name evidence="4" type="ORF">FOZ60_006501</name>
</gene>
<dbReference type="InterPro" id="IPR051023">
    <property type="entry name" value="PP2A_Regulatory_Subunit_A"/>
</dbReference>
<evidence type="ECO:0000256" key="3">
    <source>
        <dbReference type="SAM" id="MobiDB-lite"/>
    </source>
</evidence>
<dbReference type="Gene3D" id="1.25.10.10">
    <property type="entry name" value="Leucine-rich Repeat Variant"/>
    <property type="match status" value="2"/>
</dbReference>